<dbReference type="AlphaFoldDB" id="A0A2G1XI53"/>
<keyword evidence="3" id="KW-1185">Reference proteome</keyword>
<dbReference type="OrthoDB" id="4350229at2"/>
<feature type="region of interest" description="Disordered" evidence="1">
    <location>
        <begin position="64"/>
        <end position="90"/>
    </location>
</feature>
<sequence length="237" mass="25545">MDAKTLAKLSPDYGQAACRTALNRLHGAGHLRRFREHRPAEGGGMRWVTTTYFSRAARDDAWWGRMTRGEEPRPDAEPAPAPTPAGRPARSRAYAALATLTAADDRLPLSAADCAALEPLAAEWFARGAGEARLLAALTAGLPPQVHSPAALMRTRLVEKLPPEPERAAQAGPSPLRVMECAVCAVPGRPEALPGGLCRDCRGEPRPPQPHAWTAAEIRARVDELRAAARTNERLHT</sequence>
<dbReference type="EMBL" id="NHZO01000148">
    <property type="protein sequence ID" value="PHQ50905.1"/>
    <property type="molecule type" value="Genomic_DNA"/>
</dbReference>
<dbReference type="Proteomes" id="UP000222531">
    <property type="component" value="Unassembled WGS sequence"/>
</dbReference>
<evidence type="ECO:0000313" key="3">
    <source>
        <dbReference type="Proteomes" id="UP000222531"/>
    </source>
</evidence>
<evidence type="ECO:0000313" key="2">
    <source>
        <dbReference type="EMBL" id="PHQ50905.1"/>
    </source>
</evidence>
<reference evidence="2 3" key="1">
    <citation type="journal article" date="2017" name="Biochemistry">
        <title>Identification of the Biosynthetic Pathway for the Antibiotic Bicyclomycin.</title>
        <authorList>
            <person name="Patteson J."/>
            <person name="Cai W."/>
            <person name="Johnson R.A."/>
            <person name="Santa Maria K."/>
            <person name="Li B."/>
        </authorList>
    </citation>
    <scope>NUCLEOTIDE SEQUENCE [LARGE SCALE GENOMIC DNA]</scope>
    <source>
        <strain evidence="2 3">ATCC 21532</strain>
    </source>
</reference>
<proteinExistence type="predicted"/>
<name>A0A2G1XI53_STRCJ</name>
<accession>A0A2G1XI53</accession>
<protein>
    <submittedName>
        <fullName evidence="2">Uncharacterized protein</fullName>
    </submittedName>
</protein>
<organism evidence="2 3">
    <name type="scientific">Streptomyces cinnamoneus</name>
    <name type="common">Streptoverticillium cinnamoneum</name>
    <dbReference type="NCBI Taxonomy" id="53446"/>
    <lineage>
        <taxon>Bacteria</taxon>
        <taxon>Bacillati</taxon>
        <taxon>Actinomycetota</taxon>
        <taxon>Actinomycetes</taxon>
        <taxon>Kitasatosporales</taxon>
        <taxon>Streptomycetaceae</taxon>
        <taxon>Streptomyces</taxon>
        <taxon>Streptomyces cinnamoneus group</taxon>
    </lineage>
</organism>
<comment type="caution">
    <text evidence="2">The sequence shown here is derived from an EMBL/GenBank/DDBJ whole genome shotgun (WGS) entry which is preliminary data.</text>
</comment>
<evidence type="ECO:0000256" key="1">
    <source>
        <dbReference type="SAM" id="MobiDB-lite"/>
    </source>
</evidence>
<dbReference type="RefSeq" id="WP_099200250.1">
    <property type="nucleotide sequence ID" value="NZ_JBIRXA010000005.1"/>
</dbReference>
<gene>
    <name evidence="2" type="ORF">BLA24_18455</name>
</gene>
<feature type="compositionally biased region" description="Basic and acidic residues" evidence="1">
    <location>
        <begin position="64"/>
        <end position="76"/>
    </location>
</feature>